<dbReference type="RefSeq" id="XP_025341434.1">
    <property type="nucleotide sequence ID" value="XM_025485969.1"/>
</dbReference>
<reference evidence="1 2" key="1">
    <citation type="submission" date="2017-12" db="EMBL/GenBank/DDBJ databases">
        <title>Genome Sequence of a Multidrug-Resistant Candida haemulonii Isolate from a Patient with Chronic Leg Ulcers in Israel.</title>
        <authorList>
            <person name="Chow N.A."/>
            <person name="Gade L."/>
            <person name="Batra D."/>
            <person name="Rowe L.A."/>
            <person name="Ben-Ami R."/>
            <person name="Loparev V.N."/>
            <person name="Litvintseva A.P."/>
        </authorList>
    </citation>
    <scope>NUCLEOTIDE SEQUENCE [LARGE SCALE GENOMIC DNA]</scope>
    <source>
        <strain evidence="1 2">B11899</strain>
    </source>
</reference>
<accession>A0A2V1ARY6</accession>
<dbReference type="GeneID" id="37007616"/>
<dbReference type="VEuPathDB" id="FungiDB:CXQ85_002285"/>
<dbReference type="PANTHER" id="PTHR28066">
    <property type="entry name" value="37S RIBOSOMAL PROTEIN MRP10, MITOCHONDRIAL"/>
    <property type="match status" value="1"/>
</dbReference>
<evidence type="ECO:0000313" key="1">
    <source>
        <dbReference type="EMBL" id="PVH20494.1"/>
    </source>
</evidence>
<dbReference type="PANTHER" id="PTHR28066:SF1">
    <property type="entry name" value="SMALL RIBOSOMAL SUBUNIT PROTEIN MS37"/>
    <property type="match status" value="1"/>
</dbReference>
<dbReference type="EMBL" id="PKFO01000003">
    <property type="protein sequence ID" value="PVH20494.1"/>
    <property type="molecule type" value="Genomic_DNA"/>
</dbReference>
<gene>
    <name evidence="1" type="ORF">CXQ85_002285</name>
</gene>
<dbReference type="InterPro" id="IPR017264">
    <property type="entry name" value="Ribosomal_mS37_fun"/>
</dbReference>
<evidence type="ECO:0008006" key="3">
    <source>
        <dbReference type="Google" id="ProtNLM"/>
    </source>
</evidence>
<evidence type="ECO:0000313" key="2">
    <source>
        <dbReference type="Proteomes" id="UP000244309"/>
    </source>
</evidence>
<dbReference type="STRING" id="45357.A0A2V1ARY6"/>
<organism evidence="1 2">
    <name type="scientific">Candidozyma haemuli</name>
    <dbReference type="NCBI Taxonomy" id="45357"/>
    <lineage>
        <taxon>Eukaryota</taxon>
        <taxon>Fungi</taxon>
        <taxon>Dikarya</taxon>
        <taxon>Ascomycota</taxon>
        <taxon>Saccharomycotina</taxon>
        <taxon>Pichiomycetes</taxon>
        <taxon>Metschnikowiaceae</taxon>
        <taxon>Candidozyma</taxon>
    </lineage>
</organism>
<dbReference type="GO" id="GO:0032543">
    <property type="term" value="P:mitochondrial translation"/>
    <property type="evidence" value="ECO:0007669"/>
    <property type="project" value="InterPro"/>
</dbReference>
<dbReference type="OrthoDB" id="2210at2759"/>
<proteinExistence type="predicted"/>
<dbReference type="GO" id="GO:0003735">
    <property type="term" value="F:structural constituent of ribosome"/>
    <property type="evidence" value="ECO:0007669"/>
    <property type="project" value="InterPro"/>
</dbReference>
<keyword evidence="2" id="KW-1185">Reference proteome</keyword>
<protein>
    <recommendedName>
        <fullName evidence="3">37S ribosomal protein mrp10, mitochondrial</fullName>
    </recommendedName>
</protein>
<name>A0A2V1ARY6_9ASCO</name>
<dbReference type="Proteomes" id="UP000244309">
    <property type="component" value="Unassembled WGS sequence"/>
</dbReference>
<dbReference type="GO" id="GO:0005763">
    <property type="term" value="C:mitochondrial small ribosomal subunit"/>
    <property type="evidence" value="ECO:0007669"/>
    <property type="project" value="TreeGrafter"/>
</dbReference>
<sequence length="100" mass="10806">MQPTKNNMAYKKVAQSFQLPPLPHAKIRNPVTNKSSGCTVAMAGLLNCWAANGEGSAACAALELELKTCMELAGKGKGTRSSINYHTGRLYPKLKLKRND</sequence>
<dbReference type="AlphaFoldDB" id="A0A2V1ARY6"/>
<comment type="caution">
    <text evidence="1">The sequence shown here is derived from an EMBL/GenBank/DDBJ whole genome shotgun (WGS) entry which is preliminary data.</text>
</comment>